<sequence>MNRNAFFTALRGKLFKGFTQEQTRRIEAILDEVKAADYHHPYGVAYLLATAHHESDKFRSYREYGDADYFKKMYDIEGSRPKKARELGNLTPGDGAKFAGGGPSQLTGRKNYQKQGNKLGLDLLNNPELAARDDIAARILVRGMIDGDFTGKKLSHYFTAETYDFWGARRMINGTDKAALIAGYAEHYLQALIAASEPIKTLAAAIKPDDTSYA</sequence>
<dbReference type="Gene3D" id="1.10.530.10">
    <property type="match status" value="1"/>
</dbReference>
<dbReference type="Proteomes" id="UP000190460">
    <property type="component" value="Unassembled WGS sequence"/>
</dbReference>
<evidence type="ECO:0000313" key="2">
    <source>
        <dbReference type="EMBL" id="SKA81139.1"/>
    </source>
</evidence>
<name>A0A1T4WV60_9GAMM</name>
<accession>A0A1T4WV60</accession>
<organism evidence="2 3">
    <name type="scientific">Thiothrix eikelboomii</name>
    <dbReference type="NCBI Taxonomy" id="92487"/>
    <lineage>
        <taxon>Bacteria</taxon>
        <taxon>Pseudomonadati</taxon>
        <taxon>Pseudomonadota</taxon>
        <taxon>Gammaproteobacteria</taxon>
        <taxon>Thiotrichales</taxon>
        <taxon>Thiotrichaceae</taxon>
        <taxon>Thiothrix</taxon>
    </lineage>
</organism>
<gene>
    <name evidence="2" type="ORF">SAMN02745130_02170</name>
</gene>
<dbReference type="Pfam" id="PF00182">
    <property type="entry name" value="Glyco_hydro_19"/>
    <property type="match status" value="1"/>
</dbReference>
<evidence type="ECO:0000313" key="3">
    <source>
        <dbReference type="Proteomes" id="UP000190460"/>
    </source>
</evidence>
<dbReference type="AlphaFoldDB" id="A0A1T4WV60"/>
<dbReference type="GO" id="GO:0004568">
    <property type="term" value="F:chitinase activity"/>
    <property type="evidence" value="ECO:0007669"/>
    <property type="project" value="InterPro"/>
</dbReference>
<dbReference type="InterPro" id="IPR023346">
    <property type="entry name" value="Lysozyme-like_dom_sf"/>
</dbReference>
<protein>
    <submittedName>
        <fullName evidence="2">Predicted chitinase</fullName>
    </submittedName>
</protein>
<dbReference type="GO" id="GO:0016998">
    <property type="term" value="P:cell wall macromolecule catabolic process"/>
    <property type="evidence" value="ECO:0007669"/>
    <property type="project" value="InterPro"/>
</dbReference>
<evidence type="ECO:0000259" key="1">
    <source>
        <dbReference type="Pfam" id="PF00182"/>
    </source>
</evidence>
<dbReference type="STRING" id="92487.SAMN02745130_02170"/>
<dbReference type="RefSeq" id="WP_078922645.1">
    <property type="nucleotide sequence ID" value="NZ_FUYB01000009.1"/>
</dbReference>
<dbReference type="SUPFAM" id="SSF53955">
    <property type="entry name" value="Lysozyme-like"/>
    <property type="match status" value="1"/>
</dbReference>
<dbReference type="EMBL" id="FUYB01000009">
    <property type="protein sequence ID" value="SKA81139.1"/>
    <property type="molecule type" value="Genomic_DNA"/>
</dbReference>
<reference evidence="2 3" key="1">
    <citation type="submission" date="2017-02" db="EMBL/GenBank/DDBJ databases">
        <authorList>
            <person name="Peterson S.W."/>
        </authorList>
    </citation>
    <scope>NUCLEOTIDE SEQUENCE [LARGE SCALE GENOMIC DNA]</scope>
    <source>
        <strain evidence="2 3">ATCC 49788</strain>
    </source>
</reference>
<keyword evidence="3" id="KW-1185">Reference proteome</keyword>
<dbReference type="GO" id="GO:0006032">
    <property type="term" value="P:chitin catabolic process"/>
    <property type="evidence" value="ECO:0007669"/>
    <property type="project" value="InterPro"/>
</dbReference>
<proteinExistence type="predicted"/>
<dbReference type="OrthoDB" id="9798982at2"/>
<feature type="domain" description="Glycoside hydrolase family 19 catalytic" evidence="1">
    <location>
        <begin position="88"/>
        <end position="136"/>
    </location>
</feature>
<dbReference type="InterPro" id="IPR000726">
    <property type="entry name" value="Glyco_hydro_19_cat"/>
</dbReference>